<dbReference type="Gene3D" id="2.120.10.30">
    <property type="entry name" value="TolB, C-terminal domain"/>
    <property type="match status" value="1"/>
</dbReference>
<organism evidence="15 16">
    <name type="scientific">Mya arenaria</name>
    <name type="common">Soft-shell clam</name>
    <dbReference type="NCBI Taxonomy" id="6604"/>
    <lineage>
        <taxon>Eukaryota</taxon>
        <taxon>Metazoa</taxon>
        <taxon>Spiralia</taxon>
        <taxon>Lophotrochozoa</taxon>
        <taxon>Mollusca</taxon>
        <taxon>Bivalvia</taxon>
        <taxon>Autobranchia</taxon>
        <taxon>Heteroconchia</taxon>
        <taxon>Euheterodonta</taxon>
        <taxon>Imparidentia</taxon>
        <taxon>Neoheterodontei</taxon>
        <taxon>Myida</taxon>
        <taxon>Myoidea</taxon>
        <taxon>Myidae</taxon>
        <taxon>Mya</taxon>
    </lineage>
</organism>
<name>A0ABY7FX47_MYAAR</name>
<evidence type="ECO:0000313" key="15">
    <source>
        <dbReference type="EMBL" id="WAR25704.1"/>
    </source>
</evidence>
<keyword evidence="8" id="KW-0378">Hydrolase</keyword>
<dbReference type="PANTHER" id="PTHR42776">
    <property type="entry name" value="SERINE PEPTIDASE S9 FAMILY MEMBER"/>
    <property type="match status" value="1"/>
</dbReference>
<dbReference type="InterPro" id="IPR029058">
    <property type="entry name" value="AB_hydrolase_fold"/>
</dbReference>
<evidence type="ECO:0000256" key="2">
    <source>
        <dbReference type="ARBA" id="ARBA00004496"/>
    </source>
</evidence>
<keyword evidence="16" id="KW-1185">Reference proteome</keyword>
<evidence type="ECO:0000256" key="4">
    <source>
        <dbReference type="ARBA" id="ARBA00011881"/>
    </source>
</evidence>
<evidence type="ECO:0000256" key="8">
    <source>
        <dbReference type="ARBA" id="ARBA00022801"/>
    </source>
</evidence>
<evidence type="ECO:0000256" key="10">
    <source>
        <dbReference type="ARBA" id="ARBA00032284"/>
    </source>
</evidence>
<evidence type="ECO:0000256" key="5">
    <source>
        <dbReference type="ARBA" id="ARBA00012917"/>
    </source>
</evidence>
<proteinExistence type="inferred from homology"/>
<dbReference type="SUPFAM" id="SSF53474">
    <property type="entry name" value="alpha/beta-Hydrolases"/>
    <property type="match status" value="1"/>
</dbReference>
<dbReference type="SUPFAM" id="SSF82171">
    <property type="entry name" value="DPP6 N-terminal domain-like"/>
    <property type="match status" value="1"/>
</dbReference>
<dbReference type="InterPro" id="IPR045550">
    <property type="entry name" value="AARE_N"/>
</dbReference>
<dbReference type="Proteomes" id="UP001164746">
    <property type="component" value="Chromosome 14"/>
</dbReference>
<dbReference type="PROSITE" id="PS00708">
    <property type="entry name" value="PRO_ENDOPEP_SER"/>
    <property type="match status" value="1"/>
</dbReference>
<dbReference type="Pfam" id="PF19283">
    <property type="entry name" value="APEH_N"/>
    <property type="match status" value="1"/>
</dbReference>
<comment type="subcellular location">
    <subcellularLocation>
        <location evidence="2">Cytoplasm</location>
    </subcellularLocation>
</comment>
<dbReference type="InterPro" id="IPR001375">
    <property type="entry name" value="Peptidase_S9_cat"/>
</dbReference>
<feature type="domain" description="Acylamino-acid-releasing enzyme N-terminal" evidence="14">
    <location>
        <begin position="66"/>
        <end position="281"/>
    </location>
</feature>
<dbReference type="Gene3D" id="3.40.50.1820">
    <property type="entry name" value="alpha/beta hydrolase"/>
    <property type="match status" value="1"/>
</dbReference>
<feature type="domain" description="Peptidase S9 prolyl oligopeptidase catalytic" evidence="13">
    <location>
        <begin position="389"/>
        <end position="561"/>
    </location>
</feature>
<dbReference type="EMBL" id="CP111025">
    <property type="protein sequence ID" value="WAR25704.1"/>
    <property type="molecule type" value="Genomic_DNA"/>
</dbReference>
<gene>
    <name evidence="15" type="ORF">MAR_011408</name>
</gene>
<dbReference type="InterPro" id="IPR011042">
    <property type="entry name" value="6-blade_b-propeller_TolB-like"/>
</dbReference>
<dbReference type="InterPro" id="IPR002471">
    <property type="entry name" value="Pept_S9_AS"/>
</dbReference>
<evidence type="ECO:0000313" key="16">
    <source>
        <dbReference type="Proteomes" id="UP001164746"/>
    </source>
</evidence>
<keyword evidence="9" id="KW-0007">Acetylation</keyword>
<reference evidence="15" key="1">
    <citation type="submission" date="2022-11" db="EMBL/GenBank/DDBJ databases">
        <title>Centuries of genome instability and evolution in soft-shell clam transmissible cancer (bioRxiv).</title>
        <authorList>
            <person name="Hart S.F.M."/>
            <person name="Yonemitsu M.A."/>
            <person name="Giersch R.M."/>
            <person name="Beal B.F."/>
            <person name="Arriagada G."/>
            <person name="Davis B.W."/>
            <person name="Ostrander E.A."/>
            <person name="Goff S.P."/>
            <person name="Metzger M.J."/>
        </authorList>
    </citation>
    <scope>NUCLEOTIDE SEQUENCE</scope>
    <source>
        <strain evidence="15">MELC-2E11</strain>
        <tissue evidence="15">Siphon/mantle</tissue>
    </source>
</reference>
<comment type="subunit">
    <text evidence="4">Homotetramer.</text>
</comment>
<sequence length="562" mass="63512">MDIPYKEGGTILKILILSKMEKAVTLYRDLVQYASTSYIGISKPDSAGSIKIRAGQTQRDLERAEKVWNQSCKTLNVDLLASEKHGKVYDKDGSFGCLEWSRKEDKILYIAEKKYKSVSYFAKEKKAGDKEEIVKGEEYLFREEWGEGLVGKHHAQLCVLDLDTQEVTVLESMLYNVSVAYARWAPDDKGIVFTGWHEDPYRLGLIYCPMRKSSIFYLNFETTECVLLSDAEMSSRYPVFSPDDDSFVYLQNKIGGPHMQCSSLMKFDWKAGENTTVVEVVKDAPMDGCSLTVQNVQGNVVVAECSSPARRNFLVVGCFPAAGKEETMVWCELGTNSGKFEDVDWKVIEHVPTAERQNARNSTLKYSSILMYPTFDQSFDEKKLLVFPHVNYRGSCGYGNDSIYCLPGLCGDQDVKDVQSAAEEVIKKENFPENRVVIWGGSHGGFLTCHLVGQTSIKQQYAEIRSHVESGIKNFDHSTIPNPKTLEAMWTCSPLQYVDQIKAPVMIMIGKDDLRVPTKQSYELYKALNYIAYPDNGHPIVKVDSEADACINIYKWFTEHLV</sequence>
<evidence type="ECO:0000259" key="14">
    <source>
        <dbReference type="Pfam" id="PF19283"/>
    </source>
</evidence>
<evidence type="ECO:0000256" key="9">
    <source>
        <dbReference type="ARBA" id="ARBA00022990"/>
    </source>
</evidence>
<comment type="function">
    <text evidence="12">This enzyme catalyzes the hydrolysis of the N-terminal peptide bond of an N-acetylated peptide to generate an N-acetylated amino acid and a peptide with a free N-terminus. It preferentially cleaves off Ac-Ala, Ac-Met and Ac-Ser. Also, involved in the degradation of oxidized and glycated proteins.</text>
</comment>
<evidence type="ECO:0000256" key="7">
    <source>
        <dbReference type="ARBA" id="ARBA00022490"/>
    </source>
</evidence>
<dbReference type="EC" id="3.4.19.1" evidence="5"/>
<keyword evidence="7" id="KW-0963">Cytoplasm</keyword>
<dbReference type="PANTHER" id="PTHR42776:SF4">
    <property type="entry name" value="ACYLAMINO-ACID-RELEASING ENZYME"/>
    <property type="match status" value="1"/>
</dbReference>
<comment type="catalytic activity">
    <reaction evidence="1">
        <text>Cleavage of an N-acetyl or N-formyl amino acid from the N-terminus of a polypeptide.</text>
        <dbReference type="EC" id="3.4.19.1"/>
    </reaction>
</comment>
<evidence type="ECO:0000256" key="3">
    <source>
        <dbReference type="ARBA" id="ARBA00010040"/>
    </source>
</evidence>
<evidence type="ECO:0000256" key="6">
    <source>
        <dbReference type="ARBA" id="ARBA00018421"/>
    </source>
</evidence>
<comment type="similarity">
    <text evidence="3">Belongs to the peptidase S9C family.</text>
</comment>
<dbReference type="Pfam" id="PF00326">
    <property type="entry name" value="Peptidase_S9"/>
    <property type="match status" value="1"/>
</dbReference>
<evidence type="ECO:0000256" key="11">
    <source>
        <dbReference type="ARBA" id="ARBA00032596"/>
    </source>
</evidence>
<evidence type="ECO:0000259" key="13">
    <source>
        <dbReference type="Pfam" id="PF00326"/>
    </source>
</evidence>
<evidence type="ECO:0000256" key="1">
    <source>
        <dbReference type="ARBA" id="ARBA00000721"/>
    </source>
</evidence>
<protein>
    <recommendedName>
        <fullName evidence="6">Acylamino-acid-releasing enzyme</fullName>
        <ecNumber evidence="5">3.4.19.1</ecNumber>
    </recommendedName>
    <alternativeName>
        <fullName evidence="11">Acyl-peptide hydrolase</fullName>
    </alternativeName>
    <alternativeName>
        <fullName evidence="10">Acylaminoacyl-peptidase</fullName>
    </alternativeName>
</protein>
<evidence type="ECO:0000256" key="12">
    <source>
        <dbReference type="ARBA" id="ARBA00045885"/>
    </source>
</evidence>
<accession>A0ABY7FX47</accession>